<dbReference type="InterPro" id="IPR017937">
    <property type="entry name" value="Thioredoxin_CS"/>
</dbReference>
<keyword evidence="5" id="KW-0732">Signal</keyword>
<comment type="subcellular location">
    <subcellularLocation>
        <location evidence="1">Cell envelope</location>
    </subcellularLocation>
</comment>
<dbReference type="Proteomes" id="UP000681610">
    <property type="component" value="Unassembled WGS sequence"/>
</dbReference>
<gene>
    <name evidence="7" type="ORF">J4N46_05420</name>
</gene>
<evidence type="ECO:0000313" key="8">
    <source>
        <dbReference type="Proteomes" id="UP000681610"/>
    </source>
</evidence>
<evidence type="ECO:0000313" key="7">
    <source>
        <dbReference type="EMBL" id="MBO1883865.1"/>
    </source>
</evidence>
<dbReference type="SUPFAM" id="SSF52833">
    <property type="entry name" value="Thioredoxin-like"/>
    <property type="match status" value="1"/>
</dbReference>
<evidence type="ECO:0000256" key="5">
    <source>
        <dbReference type="SAM" id="SignalP"/>
    </source>
</evidence>
<dbReference type="CDD" id="cd02966">
    <property type="entry name" value="TlpA_like_family"/>
    <property type="match status" value="1"/>
</dbReference>
<accession>A0ABS3PX22</accession>
<dbReference type="InterPro" id="IPR000866">
    <property type="entry name" value="AhpC/TSA"/>
</dbReference>
<dbReference type="PROSITE" id="PS51352">
    <property type="entry name" value="THIOREDOXIN_2"/>
    <property type="match status" value="1"/>
</dbReference>
<keyword evidence="4" id="KW-0676">Redox-active center</keyword>
<dbReference type="InterPro" id="IPR036249">
    <property type="entry name" value="Thioredoxin-like_sf"/>
</dbReference>
<keyword evidence="2" id="KW-0201">Cytochrome c-type biogenesis</keyword>
<dbReference type="InterPro" id="IPR050553">
    <property type="entry name" value="Thioredoxin_ResA/DsbE_sf"/>
</dbReference>
<evidence type="ECO:0000256" key="2">
    <source>
        <dbReference type="ARBA" id="ARBA00022748"/>
    </source>
</evidence>
<feature type="domain" description="Thioredoxin" evidence="6">
    <location>
        <begin position="21"/>
        <end position="160"/>
    </location>
</feature>
<sequence length="160" mass="17898">MKKIILLMAAMLLGFTAQAQLQRHSTTPEITLPQPDGTPLSLSSLKGKYVLIDFWAHWCVPCRVEAKNIKKVYEQYKDKGFTVFSVSVDKPRDKQKWIEAITKDGASWAQVLDEKGEISDKYGVESIPALFLIDPEGNLISQGDGLRGKGLAKTLDKYLK</sequence>
<evidence type="ECO:0000256" key="4">
    <source>
        <dbReference type="ARBA" id="ARBA00023284"/>
    </source>
</evidence>
<feature type="signal peptide" evidence="5">
    <location>
        <begin position="1"/>
        <end position="19"/>
    </location>
</feature>
<comment type="caution">
    <text evidence="7">The sequence shown here is derived from an EMBL/GenBank/DDBJ whole genome shotgun (WGS) entry which is preliminary data.</text>
</comment>
<dbReference type="PROSITE" id="PS00194">
    <property type="entry name" value="THIOREDOXIN_1"/>
    <property type="match status" value="1"/>
</dbReference>
<evidence type="ECO:0000259" key="6">
    <source>
        <dbReference type="PROSITE" id="PS51352"/>
    </source>
</evidence>
<organism evidence="7 8">
    <name type="scientific">Capnocytophaga bilenii</name>
    <dbReference type="NCBI Taxonomy" id="2819369"/>
    <lineage>
        <taxon>Bacteria</taxon>
        <taxon>Pseudomonadati</taxon>
        <taxon>Bacteroidota</taxon>
        <taxon>Flavobacteriia</taxon>
        <taxon>Flavobacteriales</taxon>
        <taxon>Flavobacteriaceae</taxon>
        <taxon>Capnocytophaga</taxon>
    </lineage>
</organism>
<dbReference type="Gene3D" id="3.40.30.10">
    <property type="entry name" value="Glutaredoxin"/>
    <property type="match status" value="1"/>
</dbReference>
<keyword evidence="3" id="KW-1015">Disulfide bond</keyword>
<reference evidence="7 8" key="1">
    <citation type="submission" date="2021-03" db="EMBL/GenBank/DDBJ databases">
        <title>Isolation and description of Capnocytophaga bilenii sp. nov., a novel Capnocytophaga species, isolated from a gingivitis subject.</title>
        <authorList>
            <person name="Antezack A."/>
            <person name="Monnet-Corti V."/>
            <person name="La Scola B."/>
        </authorList>
    </citation>
    <scope>NUCLEOTIDE SEQUENCE [LARGE SCALE GENOMIC DNA]</scope>
    <source>
        <strain evidence="7 8">Marseille-Q4570</strain>
    </source>
</reference>
<evidence type="ECO:0000256" key="3">
    <source>
        <dbReference type="ARBA" id="ARBA00023157"/>
    </source>
</evidence>
<dbReference type="InterPro" id="IPR013766">
    <property type="entry name" value="Thioredoxin_domain"/>
</dbReference>
<feature type="chain" id="PRO_5045205529" evidence="5">
    <location>
        <begin position="20"/>
        <end position="160"/>
    </location>
</feature>
<keyword evidence="8" id="KW-1185">Reference proteome</keyword>
<name>A0ABS3PX22_9FLAO</name>
<dbReference type="EMBL" id="JAGDYP010000003">
    <property type="protein sequence ID" value="MBO1883865.1"/>
    <property type="molecule type" value="Genomic_DNA"/>
</dbReference>
<dbReference type="Pfam" id="PF00578">
    <property type="entry name" value="AhpC-TSA"/>
    <property type="match status" value="1"/>
</dbReference>
<dbReference type="PANTHER" id="PTHR42852:SF6">
    <property type="entry name" value="THIOL:DISULFIDE INTERCHANGE PROTEIN DSBE"/>
    <property type="match status" value="1"/>
</dbReference>
<dbReference type="RefSeq" id="WP_208058454.1">
    <property type="nucleotide sequence ID" value="NZ_CAUQMC010000023.1"/>
</dbReference>
<proteinExistence type="predicted"/>
<protein>
    <submittedName>
        <fullName evidence="7">TlpA family protein disulfide reductase</fullName>
    </submittedName>
</protein>
<dbReference type="PANTHER" id="PTHR42852">
    <property type="entry name" value="THIOL:DISULFIDE INTERCHANGE PROTEIN DSBE"/>
    <property type="match status" value="1"/>
</dbReference>
<evidence type="ECO:0000256" key="1">
    <source>
        <dbReference type="ARBA" id="ARBA00004196"/>
    </source>
</evidence>